<name>A0A7I7RTY7_9MYCO</name>
<evidence type="ECO:0000256" key="4">
    <source>
        <dbReference type="ARBA" id="ARBA00022842"/>
    </source>
</evidence>
<dbReference type="Gene3D" id="1.20.1440.100">
    <property type="entry name" value="SG protein - dephosphorylation function"/>
    <property type="match status" value="1"/>
</dbReference>
<dbReference type="PANTHER" id="PTHR43344:SF13">
    <property type="entry name" value="PHOSPHATASE RV3661-RELATED"/>
    <property type="match status" value="1"/>
</dbReference>
<keyword evidence="4" id="KW-0460">Magnesium</keyword>
<dbReference type="InterPro" id="IPR006385">
    <property type="entry name" value="HAD_hydro_SerB1"/>
</dbReference>
<dbReference type="InterPro" id="IPR050582">
    <property type="entry name" value="HAD-like_SerB"/>
</dbReference>
<dbReference type="EMBL" id="AP022593">
    <property type="protein sequence ID" value="BBY47409.1"/>
    <property type="molecule type" value="Genomic_DNA"/>
</dbReference>
<dbReference type="RefSeq" id="WP_163917342.1">
    <property type="nucleotide sequence ID" value="NZ_AP022593.1"/>
</dbReference>
<dbReference type="Proteomes" id="UP000467428">
    <property type="component" value="Chromosome"/>
</dbReference>
<evidence type="ECO:0008006" key="8">
    <source>
        <dbReference type="Google" id="ProtNLM"/>
    </source>
</evidence>
<geneLocation type="plasmid" evidence="7">
    <name>pjcm18538 dna</name>
</geneLocation>
<evidence type="ECO:0000256" key="3">
    <source>
        <dbReference type="ARBA" id="ARBA00022801"/>
    </source>
</evidence>
<gene>
    <name evidence="6" type="ORF">MARA_08770</name>
</gene>
<dbReference type="AlphaFoldDB" id="A0A7I7RTY7"/>
<keyword evidence="2" id="KW-0479">Metal-binding</keyword>
<organism evidence="6 7">
    <name type="scientific">Mycolicibacterium arabiense</name>
    <dbReference type="NCBI Taxonomy" id="1286181"/>
    <lineage>
        <taxon>Bacteria</taxon>
        <taxon>Bacillati</taxon>
        <taxon>Actinomycetota</taxon>
        <taxon>Actinomycetes</taxon>
        <taxon>Mycobacteriales</taxon>
        <taxon>Mycobacteriaceae</taxon>
        <taxon>Mycolicibacterium</taxon>
    </lineage>
</organism>
<dbReference type="GO" id="GO:0046872">
    <property type="term" value="F:metal ion binding"/>
    <property type="evidence" value="ECO:0007669"/>
    <property type="project" value="UniProtKB-KW"/>
</dbReference>
<dbReference type="NCBIfam" id="TIGR01488">
    <property type="entry name" value="HAD-SF-IB"/>
    <property type="match status" value="1"/>
</dbReference>
<evidence type="ECO:0000256" key="1">
    <source>
        <dbReference type="ARBA" id="ARBA00009184"/>
    </source>
</evidence>
<protein>
    <recommendedName>
        <fullName evidence="8">Haloacid dehalogenase</fullName>
    </recommendedName>
</protein>
<dbReference type="GO" id="GO:0016787">
    <property type="term" value="F:hydrolase activity"/>
    <property type="evidence" value="ECO:0007669"/>
    <property type="project" value="UniProtKB-KW"/>
</dbReference>
<accession>A0A7I7RTY7</accession>
<sequence length="252" mass="27627">MTPHPQLSAIASSAADARIGAFFDLDGTLVSGFTATVHAGHRIRSRQARIGEVLGVIEASVRYRLGRMEFERLMLRAAGYLHSELLADLDELGEYLFRTHIQARVFDTMRGIVAAHQDRGHTVVLSSSALTIHAEPVARYLGIDHVICNHFDTDERGALNGGIIRPVVWGPGKAAAARRFCEANDVDLSRSYFYADGDEDIPLMREVGSPRPVNPRSRLAAEAAKQGWPVLEVSGPGRPASARLLRRRGGRR</sequence>
<evidence type="ECO:0000256" key="5">
    <source>
        <dbReference type="SAM" id="MobiDB-lite"/>
    </source>
</evidence>
<dbReference type="InterPro" id="IPR036412">
    <property type="entry name" value="HAD-like_sf"/>
</dbReference>
<dbReference type="SUPFAM" id="SSF56784">
    <property type="entry name" value="HAD-like"/>
    <property type="match status" value="1"/>
</dbReference>
<keyword evidence="3" id="KW-0378">Hydrolase</keyword>
<evidence type="ECO:0000313" key="6">
    <source>
        <dbReference type="EMBL" id="BBY47409.1"/>
    </source>
</evidence>
<reference evidence="6 7" key="1">
    <citation type="journal article" date="2019" name="Emerg. Microbes Infect.">
        <title>Comprehensive subspecies identification of 175 nontuberculous mycobacteria species based on 7547 genomic profiles.</title>
        <authorList>
            <person name="Matsumoto Y."/>
            <person name="Kinjo T."/>
            <person name="Motooka D."/>
            <person name="Nabeya D."/>
            <person name="Jung N."/>
            <person name="Uechi K."/>
            <person name="Horii T."/>
            <person name="Iida T."/>
            <person name="Fujita J."/>
            <person name="Nakamura S."/>
        </authorList>
    </citation>
    <scope>NUCLEOTIDE SEQUENCE [LARGE SCALE GENOMIC DNA]</scope>
    <source>
        <strain evidence="6 7">JCM 18538</strain>
    </source>
</reference>
<dbReference type="InterPro" id="IPR023214">
    <property type="entry name" value="HAD_sf"/>
</dbReference>
<evidence type="ECO:0000256" key="2">
    <source>
        <dbReference type="ARBA" id="ARBA00022723"/>
    </source>
</evidence>
<comment type="similarity">
    <text evidence="1">Belongs to the HAD-like hydrolase superfamily. SerB family.</text>
</comment>
<feature type="region of interest" description="Disordered" evidence="5">
    <location>
        <begin position="231"/>
        <end position="252"/>
    </location>
</feature>
<dbReference type="CDD" id="cd02612">
    <property type="entry name" value="HAD_PGPPase"/>
    <property type="match status" value="1"/>
</dbReference>
<dbReference type="Pfam" id="PF12710">
    <property type="entry name" value="HAD"/>
    <property type="match status" value="1"/>
</dbReference>
<evidence type="ECO:0000313" key="7">
    <source>
        <dbReference type="Proteomes" id="UP000467428"/>
    </source>
</evidence>
<dbReference type="NCBIfam" id="TIGR01490">
    <property type="entry name" value="HAD-SF-IB-hyp1"/>
    <property type="match status" value="1"/>
</dbReference>
<dbReference type="PANTHER" id="PTHR43344">
    <property type="entry name" value="PHOSPHOSERINE PHOSPHATASE"/>
    <property type="match status" value="1"/>
</dbReference>
<dbReference type="Gene3D" id="3.40.50.1000">
    <property type="entry name" value="HAD superfamily/HAD-like"/>
    <property type="match status" value="1"/>
</dbReference>
<proteinExistence type="inferred from homology"/>
<dbReference type="KEGG" id="marz:MARA_08770"/>
<keyword evidence="7" id="KW-1185">Reference proteome</keyword>